<evidence type="ECO:0008006" key="4">
    <source>
        <dbReference type="Google" id="ProtNLM"/>
    </source>
</evidence>
<dbReference type="EMBL" id="JAAGNZ010000002">
    <property type="protein sequence ID" value="NEU69046.1"/>
    <property type="molecule type" value="Genomic_DNA"/>
</dbReference>
<protein>
    <recommendedName>
        <fullName evidence="4">DUF4190 domain-containing protein</fullName>
    </recommendedName>
</protein>
<proteinExistence type="predicted"/>
<comment type="caution">
    <text evidence="2">The sequence shown here is derived from an EMBL/GenBank/DDBJ whole genome shotgun (WGS) entry which is preliminary data.</text>
</comment>
<feature type="transmembrane region" description="Helical" evidence="1">
    <location>
        <begin position="145"/>
        <end position="168"/>
    </location>
</feature>
<keyword evidence="1" id="KW-0472">Membrane</keyword>
<feature type="transmembrane region" description="Helical" evidence="1">
    <location>
        <begin position="203"/>
        <end position="227"/>
    </location>
</feature>
<keyword evidence="3" id="KW-1185">Reference proteome</keyword>
<evidence type="ECO:0000256" key="1">
    <source>
        <dbReference type="SAM" id="Phobius"/>
    </source>
</evidence>
<keyword evidence="1" id="KW-0812">Transmembrane</keyword>
<feature type="transmembrane region" description="Helical" evidence="1">
    <location>
        <begin position="174"/>
        <end position="191"/>
    </location>
</feature>
<reference evidence="2 3" key="1">
    <citation type="submission" date="2020-02" db="EMBL/GenBank/DDBJ databases">
        <title>Draft genome sequence of two Spirosoma agri KCTC 52727 and Spirosoma terrae KCTC 52035.</title>
        <authorList>
            <person name="Rojas J."/>
            <person name="Ambika Manirajan B."/>
            <person name="Ratering S."/>
            <person name="Suarez C."/>
            <person name="Schnell S."/>
        </authorList>
    </citation>
    <scope>NUCLEOTIDE SEQUENCE [LARGE SCALE GENOMIC DNA]</scope>
    <source>
        <strain evidence="2 3">KCTC 52727</strain>
    </source>
</reference>
<dbReference type="AlphaFoldDB" id="A0A6M0IL63"/>
<keyword evidence="1" id="KW-1133">Transmembrane helix</keyword>
<feature type="transmembrane region" description="Helical" evidence="1">
    <location>
        <begin position="12"/>
        <end position="33"/>
    </location>
</feature>
<dbReference type="RefSeq" id="WP_164041530.1">
    <property type="nucleotide sequence ID" value="NZ_JAAGNZ010000002.1"/>
</dbReference>
<gene>
    <name evidence="2" type="ORF">GK091_19330</name>
</gene>
<name>A0A6M0IL63_9BACT</name>
<evidence type="ECO:0000313" key="3">
    <source>
        <dbReference type="Proteomes" id="UP000477386"/>
    </source>
</evidence>
<evidence type="ECO:0000313" key="2">
    <source>
        <dbReference type="EMBL" id="NEU69046.1"/>
    </source>
</evidence>
<organism evidence="2 3">
    <name type="scientific">Spirosoma agri</name>
    <dbReference type="NCBI Taxonomy" id="1987381"/>
    <lineage>
        <taxon>Bacteria</taxon>
        <taxon>Pseudomonadati</taxon>
        <taxon>Bacteroidota</taxon>
        <taxon>Cytophagia</taxon>
        <taxon>Cytophagales</taxon>
        <taxon>Cytophagaceae</taxon>
        <taxon>Spirosoma</taxon>
    </lineage>
</organism>
<dbReference type="Proteomes" id="UP000477386">
    <property type="component" value="Unassembled WGS sequence"/>
</dbReference>
<sequence length="233" mass="24768">MSSSCWQPGSRLALFLVCILTLLSGCGSSRYAYFQPQRNAVQRVNPTTADLVTSVDTLTPLTVSGLTTEPTATSSSTAVTATATRIQTTAAATAQLLANPSRHRNPESYRTQRFGRWFRSLPLAHVAPRTHMIDRNSPSRKTYKLALVALGFAVLSFGSLFLAGGGVLMLVTEITLPLTATLLGTASLATIKRNPDRFRGKGWAMAAIMIGTGLLGLALVALAALSVSETISR</sequence>
<accession>A0A6M0IL63</accession>